<name>A0A7Y9B1G8_9FIRM</name>
<keyword evidence="2" id="KW-1185">Reference proteome</keyword>
<reference evidence="1 2" key="1">
    <citation type="submission" date="2020-06" db="EMBL/GenBank/DDBJ databases">
        <title>Mogibacterium timidum strain W9173 genomic sequence.</title>
        <authorList>
            <person name="Wade W.G."/>
            <person name="Johnston C.D."/>
            <person name="Chen T."/>
            <person name="Dewhirst F.E."/>
        </authorList>
    </citation>
    <scope>NUCLEOTIDE SEQUENCE [LARGE SCALE GENOMIC DNA]</scope>
    <source>
        <strain evidence="1 2">W9173</strain>
    </source>
</reference>
<evidence type="ECO:0000313" key="2">
    <source>
        <dbReference type="Proteomes" id="UP000526307"/>
    </source>
</evidence>
<dbReference type="NCBIfam" id="TIGR01683">
    <property type="entry name" value="thiS"/>
    <property type="match status" value="1"/>
</dbReference>
<dbReference type="PANTHER" id="PTHR34472:SF1">
    <property type="entry name" value="SULFUR CARRIER PROTEIN THIS"/>
    <property type="match status" value="1"/>
</dbReference>
<dbReference type="InterPro" id="IPR016155">
    <property type="entry name" value="Mopterin_synth/thiamin_S_b"/>
</dbReference>
<dbReference type="CDD" id="cd00565">
    <property type="entry name" value="Ubl_ThiS"/>
    <property type="match status" value="1"/>
</dbReference>
<protein>
    <submittedName>
        <fullName evidence="1">Sulfur carrier protein ThiS</fullName>
    </submittedName>
</protein>
<dbReference type="SUPFAM" id="SSF54285">
    <property type="entry name" value="MoaD/ThiS"/>
    <property type="match status" value="1"/>
</dbReference>
<dbReference type="InterPro" id="IPR012675">
    <property type="entry name" value="Beta-grasp_dom_sf"/>
</dbReference>
<proteinExistence type="predicted"/>
<dbReference type="Proteomes" id="UP000526307">
    <property type="component" value="Unassembled WGS sequence"/>
</dbReference>
<dbReference type="EMBL" id="JABXYR010000002">
    <property type="protein sequence ID" value="NWO23810.1"/>
    <property type="molecule type" value="Genomic_DNA"/>
</dbReference>
<dbReference type="Pfam" id="PF02597">
    <property type="entry name" value="ThiS"/>
    <property type="match status" value="1"/>
</dbReference>
<dbReference type="PANTHER" id="PTHR34472">
    <property type="entry name" value="SULFUR CARRIER PROTEIN THIS"/>
    <property type="match status" value="1"/>
</dbReference>
<organism evidence="1 2">
    <name type="scientific">Mogibacterium timidum</name>
    <dbReference type="NCBI Taxonomy" id="35519"/>
    <lineage>
        <taxon>Bacteria</taxon>
        <taxon>Bacillati</taxon>
        <taxon>Bacillota</taxon>
        <taxon>Clostridia</taxon>
        <taxon>Peptostreptococcales</taxon>
        <taxon>Anaerovoracaceae</taxon>
        <taxon>Mogibacterium</taxon>
    </lineage>
</organism>
<gene>
    <name evidence="1" type="primary">thiS</name>
    <name evidence="1" type="ORF">HW270_06995</name>
</gene>
<evidence type="ECO:0000313" key="1">
    <source>
        <dbReference type="EMBL" id="NWO23810.1"/>
    </source>
</evidence>
<sequence>MIRVNGREHEYIKDMTIEELIVALEYNPVRIAVEYMGRILPRSEYGRVVIADGDCIEIVCFMGGG</sequence>
<comment type="caution">
    <text evidence="1">The sequence shown here is derived from an EMBL/GenBank/DDBJ whole genome shotgun (WGS) entry which is preliminary data.</text>
</comment>
<dbReference type="InterPro" id="IPR010035">
    <property type="entry name" value="Thi_S"/>
</dbReference>
<accession>A0A7Y9B1G8</accession>
<dbReference type="InterPro" id="IPR003749">
    <property type="entry name" value="ThiS/MoaD-like"/>
</dbReference>
<dbReference type="AlphaFoldDB" id="A0A7Y9B1G8"/>
<dbReference type="Gene3D" id="3.10.20.30">
    <property type="match status" value="1"/>
</dbReference>